<organism evidence="7 8">
    <name type="scientific">Phaedon cochleariae</name>
    <name type="common">Mustard beetle</name>
    <dbReference type="NCBI Taxonomy" id="80249"/>
    <lineage>
        <taxon>Eukaryota</taxon>
        <taxon>Metazoa</taxon>
        <taxon>Ecdysozoa</taxon>
        <taxon>Arthropoda</taxon>
        <taxon>Hexapoda</taxon>
        <taxon>Insecta</taxon>
        <taxon>Pterygota</taxon>
        <taxon>Neoptera</taxon>
        <taxon>Endopterygota</taxon>
        <taxon>Coleoptera</taxon>
        <taxon>Polyphaga</taxon>
        <taxon>Cucujiformia</taxon>
        <taxon>Chrysomeloidea</taxon>
        <taxon>Chrysomelidae</taxon>
        <taxon>Chrysomelinae</taxon>
        <taxon>Chrysomelini</taxon>
        <taxon>Phaedon</taxon>
    </lineage>
</organism>
<evidence type="ECO:0000313" key="8">
    <source>
        <dbReference type="Proteomes" id="UP001153737"/>
    </source>
</evidence>
<dbReference type="GO" id="GO:0005669">
    <property type="term" value="C:transcription factor TFIID complex"/>
    <property type="evidence" value="ECO:0007669"/>
    <property type="project" value="InterPro"/>
</dbReference>
<comment type="similarity">
    <text evidence="2">Belongs to the TAF7 family.</text>
</comment>
<keyword evidence="4" id="KW-0804">Transcription</keyword>
<comment type="subcellular location">
    <subcellularLocation>
        <location evidence="1">Nucleus</location>
    </subcellularLocation>
</comment>
<reference evidence="7" key="2">
    <citation type="submission" date="2022-10" db="EMBL/GenBank/DDBJ databases">
        <authorList>
            <consortium name="ENA_rothamsted_submissions"/>
            <consortium name="culmorum"/>
            <person name="King R."/>
        </authorList>
    </citation>
    <scope>NUCLEOTIDE SEQUENCE</scope>
</reference>
<evidence type="ECO:0000313" key="7">
    <source>
        <dbReference type="EMBL" id="CAH1163209.1"/>
    </source>
</evidence>
<evidence type="ECO:0000256" key="5">
    <source>
        <dbReference type="ARBA" id="ARBA00023242"/>
    </source>
</evidence>
<protein>
    <recommendedName>
        <fullName evidence="6">TAFII55 protein conserved region domain-containing protein</fullName>
    </recommendedName>
</protein>
<reference evidence="7" key="1">
    <citation type="submission" date="2022-01" db="EMBL/GenBank/DDBJ databases">
        <authorList>
            <person name="King R."/>
        </authorList>
    </citation>
    <scope>NUCLEOTIDE SEQUENCE</scope>
</reference>
<dbReference type="EMBL" id="OU896710">
    <property type="protein sequence ID" value="CAH1163209.1"/>
    <property type="molecule type" value="Genomic_DNA"/>
</dbReference>
<accession>A0A9P0GQV0</accession>
<dbReference type="PANTHER" id="PTHR12228">
    <property type="entry name" value="TRANSCRIPTION INITIATION FACTOR TFIID 55 KD SUBUNIT-RELATED"/>
    <property type="match status" value="1"/>
</dbReference>
<evidence type="ECO:0000256" key="4">
    <source>
        <dbReference type="ARBA" id="ARBA00023163"/>
    </source>
</evidence>
<keyword evidence="8" id="KW-1185">Reference proteome</keyword>
<dbReference type="CDD" id="cd08047">
    <property type="entry name" value="TAF7"/>
    <property type="match status" value="1"/>
</dbReference>
<sequence>MDIEEEKTMLEEQFILRIPSEEAHKIRAILRTKPEKLKKILKFAIDPNTNKVITQISKLKLYGTLKKLPTIVESYKTNICNNKSVMFKTADICHIADCSYEEKPKEKIETIHGLTLPLKNVKRKRFRKTMYNADTAVEAEAVSKELYYLLSTDLEAVSSKFEILYENGSGPNVKKQCGKKKDGRRTFSFLCKNSNNVYFHLQKKRYLDNCLVIPQRF</sequence>
<dbReference type="Proteomes" id="UP001153737">
    <property type="component" value="Chromosome 4"/>
</dbReference>
<dbReference type="SMART" id="SM01370">
    <property type="entry name" value="TAFII55_N"/>
    <property type="match status" value="1"/>
</dbReference>
<keyword evidence="5" id="KW-0539">Nucleus</keyword>
<gene>
    <name evidence="7" type="ORF">PHAECO_LOCUS8693</name>
</gene>
<dbReference type="InterPro" id="IPR037817">
    <property type="entry name" value="TAF7"/>
</dbReference>
<dbReference type="AlphaFoldDB" id="A0A9P0GQV0"/>
<feature type="domain" description="TAFII55 protein conserved region" evidence="6">
    <location>
        <begin position="10"/>
        <end position="158"/>
    </location>
</feature>
<dbReference type="Pfam" id="PF04658">
    <property type="entry name" value="TAFII55_N"/>
    <property type="match status" value="1"/>
</dbReference>
<dbReference type="GO" id="GO:0016251">
    <property type="term" value="F:RNA polymerase II general transcription initiation factor activity"/>
    <property type="evidence" value="ECO:0007669"/>
    <property type="project" value="TreeGrafter"/>
</dbReference>
<evidence type="ECO:0000259" key="6">
    <source>
        <dbReference type="SMART" id="SM01370"/>
    </source>
</evidence>
<name>A0A9P0GQV0_PHACE</name>
<evidence type="ECO:0000256" key="2">
    <source>
        <dbReference type="ARBA" id="ARBA00009368"/>
    </source>
</evidence>
<dbReference type="OrthoDB" id="5835829at2759"/>
<proteinExistence type="inferred from homology"/>
<dbReference type="GO" id="GO:0051123">
    <property type="term" value="P:RNA polymerase II preinitiation complex assembly"/>
    <property type="evidence" value="ECO:0007669"/>
    <property type="project" value="TreeGrafter"/>
</dbReference>
<dbReference type="PANTHER" id="PTHR12228:SF0">
    <property type="entry name" value="TATA-BOX BINDING PROTEIN ASSOCIATED FACTOR 7"/>
    <property type="match status" value="1"/>
</dbReference>
<dbReference type="InterPro" id="IPR006751">
    <property type="entry name" value="TAFII55_prot_cons_reg"/>
</dbReference>
<evidence type="ECO:0000256" key="3">
    <source>
        <dbReference type="ARBA" id="ARBA00023015"/>
    </source>
</evidence>
<evidence type="ECO:0000256" key="1">
    <source>
        <dbReference type="ARBA" id="ARBA00004123"/>
    </source>
</evidence>
<keyword evidence="3" id="KW-0805">Transcription regulation</keyword>